<dbReference type="GO" id="GO:0006515">
    <property type="term" value="P:protein quality control for misfolded or incompletely synthesized proteins"/>
    <property type="evidence" value="ECO:0007669"/>
    <property type="project" value="TreeGrafter"/>
</dbReference>
<evidence type="ECO:0000256" key="3">
    <source>
        <dbReference type="ARBA" id="ARBA00022737"/>
    </source>
</evidence>
<gene>
    <name evidence="7" type="ORF">FOYG_05213</name>
</gene>
<evidence type="ECO:0000256" key="5">
    <source>
        <dbReference type="ARBA" id="ARBA00023110"/>
    </source>
</evidence>
<dbReference type="Proteomes" id="UP000030753">
    <property type="component" value="Unassembled WGS sequence"/>
</dbReference>
<evidence type="ECO:0000256" key="1">
    <source>
        <dbReference type="ARBA" id="ARBA00000900"/>
    </source>
</evidence>
<dbReference type="GO" id="GO:0071218">
    <property type="term" value="P:cellular response to misfolded protein"/>
    <property type="evidence" value="ECO:0007669"/>
    <property type="project" value="TreeGrafter"/>
</dbReference>
<protein>
    <submittedName>
        <fullName evidence="7">STIP1 likey and U-box containing protein 1</fullName>
    </submittedName>
</protein>
<dbReference type="EMBL" id="JH717841">
    <property type="protein sequence ID" value="EWY96546.1"/>
    <property type="molecule type" value="Genomic_DNA"/>
</dbReference>
<feature type="domain" description="U-box" evidence="6">
    <location>
        <begin position="194"/>
        <end position="283"/>
    </location>
</feature>
<dbReference type="InterPro" id="IPR013083">
    <property type="entry name" value="Znf_RING/FYVE/PHD"/>
</dbReference>
<dbReference type="GO" id="GO:0061630">
    <property type="term" value="F:ubiquitin protein ligase activity"/>
    <property type="evidence" value="ECO:0007669"/>
    <property type="project" value="UniProtKB-EC"/>
</dbReference>
<keyword evidence="4" id="KW-0833">Ubl conjugation pathway</keyword>
<accession>W9IVK5</accession>
<dbReference type="GO" id="GO:0043161">
    <property type="term" value="P:proteasome-mediated ubiquitin-dependent protein catabolic process"/>
    <property type="evidence" value="ECO:0007669"/>
    <property type="project" value="TreeGrafter"/>
</dbReference>
<dbReference type="SMART" id="SM00504">
    <property type="entry name" value="Ubox"/>
    <property type="match status" value="1"/>
</dbReference>
<dbReference type="PANTHER" id="PTHR46803:SF2">
    <property type="entry name" value="E3 UBIQUITIN-PROTEIN LIGASE CHIP"/>
    <property type="match status" value="1"/>
</dbReference>
<dbReference type="GO" id="GO:0005737">
    <property type="term" value="C:cytoplasm"/>
    <property type="evidence" value="ECO:0007669"/>
    <property type="project" value="TreeGrafter"/>
</dbReference>
<evidence type="ECO:0000256" key="2">
    <source>
        <dbReference type="ARBA" id="ARBA00022679"/>
    </source>
</evidence>
<keyword evidence="3" id="KW-0677">Repeat</keyword>
<dbReference type="SMART" id="SM00028">
    <property type="entry name" value="TPR"/>
    <property type="match status" value="3"/>
</dbReference>
<dbReference type="Pfam" id="PF04564">
    <property type="entry name" value="U-box"/>
    <property type="match status" value="1"/>
</dbReference>
<dbReference type="AlphaFoldDB" id="W9IVK5"/>
<comment type="catalytic activity">
    <reaction evidence="1">
        <text>S-ubiquitinyl-[E2 ubiquitin-conjugating enzyme]-L-cysteine + [acceptor protein]-L-lysine = [E2 ubiquitin-conjugating enzyme]-L-cysteine + N(6)-ubiquitinyl-[acceptor protein]-L-lysine.</text>
        <dbReference type="EC" id="2.3.2.27"/>
    </reaction>
</comment>
<reference evidence="7 8" key="1">
    <citation type="submission" date="2011-06" db="EMBL/GenBank/DDBJ databases">
        <title>The Genome Sequence of Fusarium oxysporum FOSC 3-a.</title>
        <authorList>
            <consortium name="The Broad Institute Genome Sequencing Platform"/>
            <person name="Ma L.-J."/>
            <person name="Gale L.R."/>
            <person name="Schwartz D.C."/>
            <person name="Zhou S."/>
            <person name="Corby-Kistler H."/>
            <person name="Young S.K."/>
            <person name="Zeng Q."/>
            <person name="Gargeya S."/>
            <person name="Fitzgerald M."/>
            <person name="Haas B."/>
            <person name="Abouelleil A."/>
            <person name="Alvarado L."/>
            <person name="Arachchi H.M."/>
            <person name="Berlin A."/>
            <person name="Brown A."/>
            <person name="Chapman S.B."/>
            <person name="Chen Z."/>
            <person name="Dunbar C."/>
            <person name="Freedman E."/>
            <person name="Gearin G."/>
            <person name="Gellesch M."/>
            <person name="Goldberg J."/>
            <person name="Griggs A."/>
            <person name="Gujja S."/>
            <person name="Heiman D."/>
            <person name="Howarth C."/>
            <person name="Larson L."/>
            <person name="Lui A."/>
            <person name="MacDonald P.J.P."/>
            <person name="Mehta T."/>
            <person name="Montmayeur A."/>
            <person name="Murphy C."/>
            <person name="Neiman D."/>
            <person name="Pearson M."/>
            <person name="Priest M."/>
            <person name="Roberts A."/>
            <person name="Saif S."/>
            <person name="Shea T."/>
            <person name="Shenoy N."/>
            <person name="Sisk P."/>
            <person name="Stolte C."/>
            <person name="Sykes S."/>
            <person name="Wortman J."/>
            <person name="Nusbaum C."/>
            <person name="Birren B."/>
        </authorList>
    </citation>
    <scope>NUCLEOTIDE SEQUENCE [LARGE SCALE GENOMIC DNA]</scope>
    <source>
        <strain evidence="8">FOSC 3-a</strain>
    </source>
</reference>
<dbReference type="GO" id="GO:0003755">
    <property type="term" value="F:peptidyl-prolyl cis-trans isomerase activity"/>
    <property type="evidence" value="ECO:0007669"/>
    <property type="project" value="UniProtKB-KW"/>
</dbReference>
<dbReference type="SUPFAM" id="SSF48452">
    <property type="entry name" value="TPR-like"/>
    <property type="match status" value="1"/>
</dbReference>
<dbReference type="InterPro" id="IPR019734">
    <property type="entry name" value="TPR_rpt"/>
</dbReference>
<keyword evidence="5" id="KW-0697">Rotamase</keyword>
<dbReference type="InterPro" id="IPR011990">
    <property type="entry name" value="TPR-like_helical_dom_sf"/>
</dbReference>
<keyword evidence="5" id="KW-0413">Isomerase</keyword>
<dbReference type="PANTHER" id="PTHR46803">
    <property type="entry name" value="E3 UBIQUITIN-PROTEIN LIGASE CHIP"/>
    <property type="match status" value="1"/>
</dbReference>
<name>W9IVK5_FUSOX</name>
<dbReference type="InterPro" id="IPR003613">
    <property type="entry name" value="Ubox_domain"/>
</dbReference>
<evidence type="ECO:0000256" key="4">
    <source>
        <dbReference type="ARBA" id="ARBA00022786"/>
    </source>
</evidence>
<dbReference type="Gene3D" id="1.25.40.10">
    <property type="entry name" value="Tetratricopeptide repeat domain"/>
    <property type="match status" value="1"/>
</dbReference>
<evidence type="ECO:0000259" key="6">
    <source>
        <dbReference type="PROSITE" id="PS51698"/>
    </source>
</evidence>
<dbReference type="SUPFAM" id="SSF57850">
    <property type="entry name" value="RING/U-box"/>
    <property type="match status" value="1"/>
</dbReference>
<dbReference type="GO" id="GO:0000209">
    <property type="term" value="P:protein polyubiquitination"/>
    <property type="evidence" value="ECO:0007669"/>
    <property type="project" value="TreeGrafter"/>
</dbReference>
<evidence type="ECO:0000313" key="8">
    <source>
        <dbReference type="Proteomes" id="UP000030753"/>
    </source>
</evidence>
<sequence length="286" mass="32586">MSKSLQLKNEGNKCFQAGDYVGADSLYSKAIIADPKNPALYTNRAMARLKLNYWDSVITDCEACLQLTPDNMKARYYLAQAQIALRDYDAALENALHAHKLCTATGDRSLAAVTALVLRCKKERWDDLEKKRVRESQDLEREMLELLTKDKEAILAETDDGMVRQEIEEESDAKIERMKEIFERARADGEKKREVPDWAIDDISFGFMVDPVMVSSSPRSNAMLANKVQTKTGKSYERASIMEHLNRHHSDPLTREPLVPSELRPNLALKQACEEFLEQNGWAADW</sequence>
<organism evidence="7 8">
    <name type="scientific">Fusarium oxysporum NRRL 32931</name>
    <dbReference type="NCBI Taxonomy" id="660029"/>
    <lineage>
        <taxon>Eukaryota</taxon>
        <taxon>Fungi</taxon>
        <taxon>Dikarya</taxon>
        <taxon>Ascomycota</taxon>
        <taxon>Pezizomycotina</taxon>
        <taxon>Sordariomycetes</taxon>
        <taxon>Hypocreomycetidae</taxon>
        <taxon>Hypocreales</taxon>
        <taxon>Nectriaceae</taxon>
        <taxon>Fusarium</taxon>
        <taxon>Fusarium oxysporum species complex</taxon>
    </lineage>
</organism>
<dbReference type="OrthoDB" id="629492at2759"/>
<dbReference type="Gene3D" id="3.30.40.10">
    <property type="entry name" value="Zinc/RING finger domain, C3HC4 (zinc finger)"/>
    <property type="match status" value="1"/>
</dbReference>
<proteinExistence type="predicted"/>
<dbReference type="GO" id="GO:0051087">
    <property type="term" value="F:protein-folding chaperone binding"/>
    <property type="evidence" value="ECO:0007669"/>
    <property type="project" value="TreeGrafter"/>
</dbReference>
<dbReference type="GO" id="GO:0045862">
    <property type="term" value="P:positive regulation of proteolysis"/>
    <property type="evidence" value="ECO:0007669"/>
    <property type="project" value="TreeGrafter"/>
</dbReference>
<keyword evidence="2" id="KW-0808">Transferase</keyword>
<evidence type="ECO:0000313" key="7">
    <source>
        <dbReference type="EMBL" id="EWY96546.1"/>
    </source>
</evidence>
<dbReference type="PROSITE" id="PS51698">
    <property type="entry name" value="U_BOX"/>
    <property type="match status" value="1"/>
</dbReference>